<evidence type="ECO:0000313" key="2">
    <source>
        <dbReference type="EMBL" id="KAI2645824.1"/>
    </source>
</evidence>
<protein>
    <submittedName>
        <fullName evidence="2">Soluble guanylate cyclase gcy-37</fullName>
    </submittedName>
</protein>
<gene>
    <name evidence="2" type="ORF">H4Q32_025143</name>
</gene>
<reference evidence="2 3" key="1">
    <citation type="submission" date="2022-01" db="EMBL/GenBank/DDBJ databases">
        <title>A high-quality chromosome-level genome assembly of rohu carp, Labeo rohita.</title>
        <authorList>
            <person name="Arick M.A. II"/>
            <person name="Hsu C.-Y."/>
            <person name="Magbanua Z."/>
            <person name="Pechanova O."/>
            <person name="Grover C."/>
            <person name="Miller E."/>
            <person name="Thrash A."/>
            <person name="Ezzel L."/>
            <person name="Alam S."/>
            <person name="Benzie J."/>
            <person name="Hamilton M."/>
            <person name="Karsi A."/>
            <person name="Lawrence M.L."/>
            <person name="Peterson D.G."/>
        </authorList>
    </citation>
    <scope>NUCLEOTIDE SEQUENCE [LARGE SCALE GENOMIC DNA]</scope>
    <source>
        <strain evidence="3">BAU-BD-2019</strain>
        <tissue evidence="2">Blood</tissue>
    </source>
</reference>
<comment type="caution">
    <text evidence="2">The sequence shown here is derived from an EMBL/GenBank/DDBJ whole genome shotgun (WGS) entry which is preliminary data.</text>
</comment>
<evidence type="ECO:0000313" key="3">
    <source>
        <dbReference type="Proteomes" id="UP000830375"/>
    </source>
</evidence>
<organism evidence="2 3">
    <name type="scientific">Labeo rohita</name>
    <name type="common">Indian major carp</name>
    <name type="synonym">Cyprinus rohita</name>
    <dbReference type="NCBI Taxonomy" id="84645"/>
    <lineage>
        <taxon>Eukaryota</taxon>
        <taxon>Metazoa</taxon>
        <taxon>Chordata</taxon>
        <taxon>Craniata</taxon>
        <taxon>Vertebrata</taxon>
        <taxon>Euteleostomi</taxon>
        <taxon>Actinopterygii</taxon>
        <taxon>Neopterygii</taxon>
        <taxon>Teleostei</taxon>
        <taxon>Ostariophysi</taxon>
        <taxon>Cypriniformes</taxon>
        <taxon>Cyprinidae</taxon>
        <taxon>Labeoninae</taxon>
        <taxon>Labeonini</taxon>
        <taxon>Labeo</taxon>
    </lineage>
</organism>
<accession>A0ABQ8L684</accession>
<sequence>MEQEVLPLFKKEGENLLKNMKQARKILKEAEREAKEKGEVFADPPPYGASQGQFPILKGVVGVTGEMQMEGDVELRDEERMGPDDLEGLVTRLPDVHEEAGKWIRVFEEETMGKLLAVGDIKALLAKIIGGSKDGRNFSIIWLRESCELPLKNATISPQSCCCSILTGDS</sequence>
<keyword evidence="3" id="KW-1185">Reference proteome</keyword>
<evidence type="ECO:0000256" key="1">
    <source>
        <dbReference type="SAM" id="Coils"/>
    </source>
</evidence>
<keyword evidence="1" id="KW-0175">Coiled coil</keyword>
<proteinExistence type="predicted"/>
<name>A0ABQ8L684_LABRO</name>
<dbReference type="EMBL" id="JACTAM010002123">
    <property type="protein sequence ID" value="KAI2645824.1"/>
    <property type="molecule type" value="Genomic_DNA"/>
</dbReference>
<feature type="coiled-coil region" evidence="1">
    <location>
        <begin position="10"/>
        <end position="40"/>
    </location>
</feature>
<dbReference type="Proteomes" id="UP000830375">
    <property type="component" value="Unassembled WGS sequence"/>
</dbReference>